<reference evidence="2 3" key="1">
    <citation type="submission" date="2019-10" db="EMBL/GenBank/DDBJ databases">
        <title>Nocardia macrotermitis sp. nov. and Nocardia aurantia sp. nov., isolated from the gut of fungus growing-termite Macrotermes natalensis.</title>
        <authorList>
            <person name="Benndorf R."/>
            <person name="Schwitalla J."/>
            <person name="Martin K."/>
            <person name="De Beer W."/>
            <person name="Kaster A.-K."/>
            <person name="Vollmers J."/>
            <person name="Poulsen M."/>
            <person name="Beemelmanns C."/>
        </authorList>
    </citation>
    <scope>NUCLEOTIDE SEQUENCE [LARGE SCALE GENOMIC DNA]</scope>
    <source>
        <strain evidence="2 3">RB20</strain>
    </source>
</reference>
<feature type="domain" description="SnoaL-like" evidence="1">
    <location>
        <begin position="7"/>
        <end position="124"/>
    </location>
</feature>
<accession>A0A7K0D1G8</accession>
<evidence type="ECO:0000313" key="2">
    <source>
        <dbReference type="EMBL" id="MQY18794.1"/>
    </source>
</evidence>
<dbReference type="RefSeq" id="WP_153409455.1">
    <property type="nucleotide sequence ID" value="NZ_WEGK01000003.1"/>
</dbReference>
<organism evidence="2 3">
    <name type="scientific">Nocardia macrotermitis</name>
    <dbReference type="NCBI Taxonomy" id="2585198"/>
    <lineage>
        <taxon>Bacteria</taxon>
        <taxon>Bacillati</taxon>
        <taxon>Actinomycetota</taxon>
        <taxon>Actinomycetes</taxon>
        <taxon>Mycobacteriales</taxon>
        <taxon>Nocardiaceae</taxon>
        <taxon>Nocardia</taxon>
    </lineage>
</organism>
<evidence type="ECO:0000313" key="3">
    <source>
        <dbReference type="Proteomes" id="UP000438448"/>
    </source>
</evidence>
<dbReference type="EMBL" id="WEGK01000003">
    <property type="protein sequence ID" value="MQY18794.1"/>
    <property type="molecule type" value="Genomic_DNA"/>
</dbReference>
<dbReference type="Gene3D" id="3.10.450.50">
    <property type="match status" value="1"/>
</dbReference>
<protein>
    <recommendedName>
        <fullName evidence="1">SnoaL-like domain-containing protein</fullName>
    </recommendedName>
</protein>
<gene>
    <name evidence="2" type="ORF">NRB20_18730</name>
</gene>
<dbReference type="Proteomes" id="UP000438448">
    <property type="component" value="Unassembled WGS sequence"/>
</dbReference>
<dbReference type="InterPro" id="IPR037401">
    <property type="entry name" value="SnoaL-like"/>
</dbReference>
<proteinExistence type="predicted"/>
<dbReference type="SUPFAM" id="SSF54427">
    <property type="entry name" value="NTF2-like"/>
    <property type="match status" value="1"/>
</dbReference>
<evidence type="ECO:0000259" key="1">
    <source>
        <dbReference type="Pfam" id="PF13577"/>
    </source>
</evidence>
<dbReference type="Pfam" id="PF13577">
    <property type="entry name" value="SnoaL_4"/>
    <property type="match status" value="1"/>
</dbReference>
<dbReference type="AlphaFoldDB" id="A0A7K0D1G8"/>
<name>A0A7K0D1G8_9NOCA</name>
<dbReference type="InterPro" id="IPR032710">
    <property type="entry name" value="NTF2-like_dom_sf"/>
</dbReference>
<keyword evidence="3" id="KW-1185">Reference proteome</keyword>
<dbReference type="OrthoDB" id="9180262at2"/>
<dbReference type="CDD" id="cd00531">
    <property type="entry name" value="NTF2_like"/>
    <property type="match status" value="1"/>
</dbReference>
<sequence length="144" mass="15520">MLHELHAEDRQAISETLSLHGHLFDGGHLDRLGEIFTPDAVYDMSALEVGTFEGIEAIRNAALRMGAGNPIAHHVTNIVITGEPDDRATAQSKGLVILADGTLASVTHLDSLRRHDGGWRISRRIISPQRTPLGGAHPADVGNR</sequence>
<comment type="caution">
    <text evidence="2">The sequence shown here is derived from an EMBL/GenBank/DDBJ whole genome shotgun (WGS) entry which is preliminary data.</text>
</comment>